<keyword evidence="2" id="KW-0444">Lipid biosynthesis</keyword>
<accession>A0A562ZQS4</accession>
<dbReference type="PANTHER" id="PTHR10434">
    <property type="entry name" value="1-ACYL-SN-GLYCEROL-3-PHOSPHATE ACYLTRANSFERASE"/>
    <property type="match status" value="1"/>
</dbReference>
<dbReference type="GO" id="GO:0003841">
    <property type="term" value="F:1-acylglycerol-3-phosphate O-acyltransferase activity"/>
    <property type="evidence" value="ECO:0007669"/>
    <property type="project" value="TreeGrafter"/>
</dbReference>
<comment type="caution">
    <text evidence="8">The sequence shown here is derived from an EMBL/GenBank/DDBJ whole genome shotgun (WGS) entry which is preliminary data.</text>
</comment>
<dbReference type="RefSeq" id="WP_145894080.1">
    <property type="nucleotide sequence ID" value="NZ_VOBQ01000012.1"/>
</dbReference>
<evidence type="ECO:0000313" key="8">
    <source>
        <dbReference type="EMBL" id="TWO70524.1"/>
    </source>
</evidence>
<protein>
    <submittedName>
        <fullName evidence="8">1-acyl-sn-glycerol-3-phosphate acyltransferase</fullName>
    </submittedName>
</protein>
<dbReference type="Pfam" id="PF01553">
    <property type="entry name" value="Acyltransferase"/>
    <property type="match status" value="1"/>
</dbReference>
<feature type="transmembrane region" description="Helical" evidence="6">
    <location>
        <begin position="6"/>
        <end position="27"/>
    </location>
</feature>
<dbReference type="SMART" id="SM00563">
    <property type="entry name" value="PlsC"/>
    <property type="match status" value="1"/>
</dbReference>
<evidence type="ECO:0000256" key="6">
    <source>
        <dbReference type="SAM" id="Phobius"/>
    </source>
</evidence>
<gene>
    <name evidence="8" type="ORF">FN976_15685</name>
</gene>
<dbReference type="EMBL" id="VOBQ01000012">
    <property type="protein sequence ID" value="TWO70524.1"/>
    <property type="molecule type" value="Genomic_DNA"/>
</dbReference>
<dbReference type="InterPro" id="IPR002123">
    <property type="entry name" value="Plipid/glycerol_acylTrfase"/>
</dbReference>
<keyword evidence="6" id="KW-0812">Transmembrane</keyword>
<dbReference type="SUPFAM" id="SSF69593">
    <property type="entry name" value="Glycerol-3-phosphate (1)-acyltransferase"/>
    <property type="match status" value="1"/>
</dbReference>
<evidence type="ECO:0000256" key="4">
    <source>
        <dbReference type="ARBA" id="ARBA00023098"/>
    </source>
</evidence>
<dbReference type="Proteomes" id="UP000318199">
    <property type="component" value="Unassembled WGS sequence"/>
</dbReference>
<evidence type="ECO:0000313" key="9">
    <source>
        <dbReference type="Proteomes" id="UP000318199"/>
    </source>
</evidence>
<keyword evidence="6" id="KW-0472">Membrane</keyword>
<evidence type="ECO:0000256" key="2">
    <source>
        <dbReference type="ARBA" id="ARBA00022516"/>
    </source>
</evidence>
<keyword evidence="9" id="KW-1185">Reference proteome</keyword>
<sequence length="247" mass="27689">MLRVAWRLFRVLLLAIRGWFIIVFLFPRWPQQRRQARVQLWSRQMLAVLGIALKVQGQPPVQGPLLVVSNHLSWLDILVIHAARHCRFVAKSEVRQWPLIGTLATGGGTLYIERDKRRDALRVVHHMAESLQAGEIVAVFPEGTTGDGRELLPFHANLIQAAISAQAPVQPVALRFVDLATGADSVGPLYLGDDTLVASLWRTLAGPPFEARVRFGEPQSADGRDRRRWAADLQDAVAALRQREARR</sequence>
<feature type="domain" description="Phospholipid/glycerol acyltransferase" evidence="7">
    <location>
        <begin position="65"/>
        <end position="177"/>
    </location>
</feature>
<proteinExistence type="predicted"/>
<dbReference type="OrthoDB" id="9806880at2"/>
<keyword evidence="4" id="KW-0443">Lipid metabolism</keyword>
<dbReference type="PANTHER" id="PTHR10434:SF64">
    <property type="entry name" value="1-ACYL-SN-GLYCEROL-3-PHOSPHATE ACYLTRANSFERASE-RELATED"/>
    <property type="match status" value="1"/>
</dbReference>
<evidence type="ECO:0000256" key="3">
    <source>
        <dbReference type="ARBA" id="ARBA00022679"/>
    </source>
</evidence>
<name>A0A562ZQS4_9BURK</name>
<keyword evidence="5 8" id="KW-0012">Acyltransferase</keyword>
<reference evidence="8 9" key="1">
    <citation type="submission" date="2019-07" db="EMBL/GenBank/DDBJ databases">
        <title>Caenimonas sedimenti sp. nov., isolated from activated sludge.</title>
        <authorList>
            <person name="Xu J."/>
        </authorList>
    </citation>
    <scope>NUCLEOTIDE SEQUENCE [LARGE SCALE GENOMIC DNA]</scope>
    <source>
        <strain evidence="8 9">HX-9-20</strain>
    </source>
</reference>
<comment type="pathway">
    <text evidence="1">Lipid metabolism.</text>
</comment>
<evidence type="ECO:0000256" key="1">
    <source>
        <dbReference type="ARBA" id="ARBA00005189"/>
    </source>
</evidence>
<dbReference type="CDD" id="cd07989">
    <property type="entry name" value="LPLAT_AGPAT-like"/>
    <property type="match status" value="1"/>
</dbReference>
<keyword evidence="6" id="KW-1133">Transmembrane helix</keyword>
<dbReference type="GO" id="GO:0006654">
    <property type="term" value="P:phosphatidic acid biosynthetic process"/>
    <property type="evidence" value="ECO:0007669"/>
    <property type="project" value="TreeGrafter"/>
</dbReference>
<dbReference type="AlphaFoldDB" id="A0A562ZQS4"/>
<evidence type="ECO:0000259" key="7">
    <source>
        <dbReference type="SMART" id="SM00563"/>
    </source>
</evidence>
<organism evidence="8 9">
    <name type="scientific">Caenimonas sedimenti</name>
    <dbReference type="NCBI Taxonomy" id="2596921"/>
    <lineage>
        <taxon>Bacteria</taxon>
        <taxon>Pseudomonadati</taxon>
        <taxon>Pseudomonadota</taxon>
        <taxon>Betaproteobacteria</taxon>
        <taxon>Burkholderiales</taxon>
        <taxon>Comamonadaceae</taxon>
        <taxon>Caenimonas</taxon>
    </lineage>
</organism>
<evidence type="ECO:0000256" key="5">
    <source>
        <dbReference type="ARBA" id="ARBA00023315"/>
    </source>
</evidence>
<keyword evidence="3 8" id="KW-0808">Transferase</keyword>